<dbReference type="EMBL" id="BNJF01000003">
    <property type="protein sequence ID" value="GHO47306.1"/>
    <property type="molecule type" value="Genomic_DNA"/>
</dbReference>
<evidence type="ECO:0000313" key="12">
    <source>
        <dbReference type="EMBL" id="GHO47306.1"/>
    </source>
</evidence>
<keyword evidence="6 10" id="KW-0802">TPR repeat</keyword>
<keyword evidence="9" id="KW-0206">Cytoskeleton</keyword>
<dbReference type="GO" id="GO:0007018">
    <property type="term" value="P:microtubule-based movement"/>
    <property type="evidence" value="ECO:0007669"/>
    <property type="project" value="TreeGrafter"/>
</dbReference>
<name>A0A8J3MUU4_9CHLR</name>
<feature type="repeat" description="TPR" evidence="10">
    <location>
        <begin position="193"/>
        <end position="226"/>
    </location>
</feature>
<dbReference type="PROSITE" id="PS50005">
    <property type="entry name" value="TPR"/>
    <property type="match status" value="2"/>
</dbReference>
<keyword evidence="8" id="KW-0505">Motor protein</keyword>
<evidence type="ECO:0000256" key="8">
    <source>
        <dbReference type="ARBA" id="ARBA00023175"/>
    </source>
</evidence>
<evidence type="ECO:0000256" key="2">
    <source>
        <dbReference type="ARBA" id="ARBA00009622"/>
    </source>
</evidence>
<keyword evidence="3" id="KW-0963">Cytoplasm</keyword>
<dbReference type="PANTHER" id="PTHR45783">
    <property type="entry name" value="KINESIN LIGHT CHAIN"/>
    <property type="match status" value="1"/>
</dbReference>
<evidence type="ECO:0000256" key="9">
    <source>
        <dbReference type="ARBA" id="ARBA00023212"/>
    </source>
</evidence>
<keyword evidence="4" id="KW-0493">Microtubule</keyword>
<dbReference type="PANTHER" id="PTHR45783:SF3">
    <property type="entry name" value="KINESIN LIGHT CHAIN"/>
    <property type="match status" value="1"/>
</dbReference>
<comment type="similarity">
    <text evidence="2">Belongs to the kinesin light chain family.</text>
</comment>
<dbReference type="Proteomes" id="UP000612362">
    <property type="component" value="Unassembled WGS sequence"/>
</dbReference>
<dbReference type="InterPro" id="IPR002151">
    <property type="entry name" value="Kinesin_light"/>
</dbReference>
<evidence type="ECO:0000256" key="1">
    <source>
        <dbReference type="ARBA" id="ARBA00004245"/>
    </source>
</evidence>
<dbReference type="GO" id="GO:0019894">
    <property type="term" value="F:kinesin binding"/>
    <property type="evidence" value="ECO:0007669"/>
    <property type="project" value="TreeGrafter"/>
</dbReference>
<gene>
    <name evidence="12" type="ORF">KSX_54690</name>
</gene>
<dbReference type="InterPro" id="IPR019734">
    <property type="entry name" value="TPR_rpt"/>
</dbReference>
<comment type="caution">
    <text evidence="12">The sequence shown here is derived from an EMBL/GenBank/DDBJ whole genome shotgun (WGS) entry which is preliminary data.</text>
</comment>
<dbReference type="Pfam" id="PF13374">
    <property type="entry name" value="TPR_10"/>
    <property type="match status" value="2"/>
</dbReference>
<evidence type="ECO:0000256" key="4">
    <source>
        <dbReference type="ARBA" id="ARBA00022701"/>
    </source>
</evidence>
<dbReference type="GO" id="GO:0005874">
    <property type="term" value="C:microtubule"/>
    <property type="evidence" value="ECO:0007669"/>
    <property type="project" value="UniProtKB-KW"/>
</dbReference>
<feature type="repeat" description="TPR" evidence="10">
    <location>
        <begin position="235"/>
        <end position="268"/>
    </location>
</feature>
<evidence type="ECO:0000313" key="13">
    <source>
        <dbReference type="Proteomes" id="UP000612362"/>
    </source>
</evidence>
<dbReference type="Gene3D" id="1.25.40.10">
    <property type="entry name" value="Tetratricopeptide repeat domain"/>
    <property type="match status" value="1"/>
</dbReference>
<dbReference type="Pfam" id="PF25000">
    <property type="entry name" value="DUF7779"/>
    <property type="match status" value="1"/>
</dbReference>
<dbReference type="SMART" id="SM00028">
    <property type="entry name" value="TPR"/>
    <property type="match status" value="4"/>
</dbReference>
<proteinExistence type="inferred from homology"/>
<keyword evidence="5" id="KW-0677">Repeat</keyword>
<dbReference type="InterPro" id="IPR011990">
    <property type="entry name" value="TPR-like_helical_dom_sf"/>
</dbReference>
<evidence type="ECO:0000256" key="6">
    <source>
        <dbReference type="ARBA" id="ARBA00022803"/>
    </source>
</evidence>
<keyword evidence="13" id="KW-1185">Reference proteome</keyword>
<dbReference type="GO" id="GO:0005871">
    <property type="term" value="C:kinesin complex"/>
    <property type="evidence" value="ECO:0007669"/>
    <property type="project" value="InterPro"/>
</dbReference>
<keyword evidence="7" id="KW-0175">Coiled coil</keyword>
<dbReference type="SUPFAM" id="SSF48452">
    <property type="entry name" value="TPR-like"/>
    <property type="match status" value="1"/>
</dbReference>
<dbReference type="Pfam" id="PF13424">
    <property type="entry name" value="TPR_12"/>
    <property type="match status" value="1"/>
</dbReference>
<evidence type="ECO:0000256" key="3">
    <source>
        <dbReference type="ARBA" id="ARBA00022490"/>
    </source>
</evidence>
<dbReference type="AlphaFoldDB" id="A0A8J3MUU4"/>
<organism evidence="12 13">
    <name type="scientific">Ktedonospora formicarum</name>
    <dbReference type="NCBI Taxonomy" id="2778364"/>
    <lineage>
        <taxon>Bacteria</taxon>
        <taxon>Bacillati</taxon>
        <taxon>Chloroflexota</taxon>
        <taxon>Ktedonobacteria</taxon>
        <taxon>Ktedonobacterales</taxon>
        <taxon>Ktedonobacteraceae</taxon>
        <taxon>Ktedonospora</taxon>
    </lineage>
</organism>
<dbReference type="InterPro" id="IPR056681">
    <property type="entry name" value="DUF7779"/>
</dbReference>
<sequence length="358" mass="40591">MEETRCGLPAYLELFRTQRAALLQQRGEGAGAQDHPLPVSITFALAITATAERHPAVRDFLRVCALLQPEAIPEELFRQGGKHLGAMLEVACRDALEWNRIVALACSYSLLSRQAETQTFSIHQLVQAVLLDSMTETEREELTQHVLHAFEAVFPEVESTTEYSVWKQCERLVPHALPSLHRAAAPERSLTLASLAFKVAQYLRERGQYEEAEPLYQRALHMREQGLEPDHPHIAASLRNLAVLYWREGKYAEAEPLFQRALSIVERTLGPDHAQVAGALNNLALLYSDQGRYAEAEPLYQHSLHIFEQTLNPEHPQLALAINNLAALYAFQGRYREAEPLFQRALHIWGRLWDRSIP</sequence>
<reference evidence="12" key="1">
    <citation type="submission" date="2020-10" db="EMBL/GenBank/DDBJ databases">
        <title>Taxonomic study of unclassified bacteria belonging to the class Ktedonobacteria.</title>
        <authorList>
            <person name="Yabe S."/>
            <person name="Wang C.M."/>
            <person name="Zheng Y."/>
            <person name="Sakai Y."/>
            <person name="Cavaletti L."/>
            <person name="Monciardini P."/>
            <person name="Donadio S."/>
        </authorList>
    </citation>
    <scope>NUCLEOTIDE SEQUENCE</scope>
    <source>
        <strain evidence="12">SOSP1-1</strain>
    </source>
</reference>
<dbReference type="PRINTS" id="PR00381">
    <property type="entry name" value="KINESINLIGHT"/>
</dbReference>
<evidence type="ECO:0000256" key="10">
    <source>
        <dbReference type="PROSITE-ProRule" id="PRU00339"/>
    </source>
</evidence>
<evidence type="ECO:0000256" key="5">
    <source>
        <dbReference type="ARBA" id="ARBA00022737"/>
    </source>
</evidence>
<evidence type="ECO:0000256" key="7">
    <source>
        <dbReference type="ARBA" id="ARBA00023054"/>
    </source>
</evidence>
<evidence type="ECO:0000259" key="11">
    <source>
        <dbReference type="Pfam" id="PF25000"/>
    </source>
</evidence>
<dbReference type="GO" id="GO:0005737">
    <property type="term" value="C:cytoplasm"/>
    <property type="evidence" value="ECO:0007669"/>
    <property type="project" value="TreeGrafter"/>
</dbReference>
<accession>A0A8J3MUU4</accession>
<protein>
    <recommendedName>
        <fullName evidence="11">DUF7779 domain-containing protein</fullName>
    </recommendedName>
</protein>
<comment type="subcellular location">
    <subcellularLocation>
        <location evidence="1">Cytoplasm</location>
        <location evidence="1">Cytoskeleton</location>
    </subcellularLocation>
</comment>
<feature type="domain" description="DUF7779" evidence="11">
    <location>
        <begin position="54"/>
        <end position="138"/>
    </location>
</feature>